<name>A0ABQ2H609_9PORP</name>
<proteinExistence type="predicted"/>
<sequence length="858" mass="95931">MNTASSRTWQAFVTRYNVLYNAREAYQTTYQTALDGTTDDYTLRLPLDPVLARATIPGTAPRFSRTIEKATKAIEEHSISRKPARPAHWRQDPRAVRMQEKTEYNPALAEAWLLIARSQLYGGDLPAAHTTLTDILRRYATEPEVRDVARLYLCRLYTLRGELFDAEEELQHATRREGEVLRHAPLLYHTAAAELALARGEDSTALTHLTVLARSEKSALQRARLSFLIGQILEAQGEREAAKAAFTRAEHTSPQPALELAAQLRTLALTTESEAGIHRLQRLARLCRYAPHRSAIYLALAEALLASNQREAARIALRQSIDSAQTLRGSAAEAYTRLGLLELEDQHYVESAEALEKAFPFLQRQHPHYATVERLLPGLRLLAPHARTAHRADSLLRLAALPADQLERHIDSLIARAEASGEKVHDLGDVVRSPFDEPTTTPRSTSAGFYFDDPQQIALGRIAFRQRWGSRPLTDDWNRSLRALDAAPVAPTTTEEAGASDATSPDRGRSREAYLRGLPLTPKAREALTDTLASALFRMASVLDDPLQRLDEVGALYTRLLRDFPHFAEREEVAYRQILLALRQGRDAEAEGLRREYLRLFPNSPRAKLLHSPELRHSLQRLANRSTELYDAAYKAYCTGDVSRAREYLTELDTLPYHDEDLRPKALLLTALTEVQAGQEIQLRKRLEDFVQRYPETPLMPYASSLLAALRAGRTLTTPPRLTRPVMGSTEGISETEGPATTFAQPAAGEVISLVLLYPEGSLPRHEVYFALMSFAYSHFTQWTLQVSPLPMETGLKGYLIEGFPTASDLKTFRERATSATGLLPALPKGSLLLPLSAANRPLLTRETLADYRAFLGE</sequence>
<feature type="compositionally biased region" description="Low complexity" evidence="1">
    <location>
        <begin position="487"/>
        <end position="499"/>
    </location>
</feature>
<organism evidence="2 3">
    <name type="scientific">Porphyromonas pasteri</name>
    <dbReference type="NCBI Taxonomy" id="1583331"/>
    <lineage>
        <taxon>Bacteria</taxon>
        <taxon>Pseudomonadati</taxon>
        <taxon>Bacteroidota</taxon>
        <taxon>Bacteroidia</taxon>
        <taxon>Bacteroidales</taxon>
        <taxon>Porphyromonadaceae</taxon>
        <taxon>Porphyromonas</taxon>
    </lineage>
</organism>
<dbReference type="Proteomes" id="UP000653477">
    <property type="component" value="Unassembled WGS sequence"/>
</dbReference>
<dbReference type="InterPro" id="IPR011990">
    <property type="entry name" value="TPR-like_helical_dom_sf"/>
</dbReference>
<accession>A0ABQ2H609</accession>
<dbReference type="Gene3D" id="1.25.40.10">
    <property type="entry name" value="Tetratricopeptide repeat domain"/>
    <property type="match status" value="3"/>
</dbReference>
<evidence type="ECO:0000313" key="3">
    <source>
        <dbReference type="Proteomes" id="UP000653477"/>
    </source>
</evidence>
<dbReference type="SUPFAM" id="SSF48452">
    <property type="entry name" value="TPR-like"/>
    <property type="match status" value="2"/>
</dbReference>
<protein>
    <submittedName>
        <fullName evidence="2">Gliding motility protein</fullName>
    </submittedName>
</protein>
<comment type="caution">
    <text evidence="2">The sequence shown here is derived from an EMBL/GenBank/DDBJ whole genome shotgun (WGS) entry which is preliminary data.</text>
</comment>
<reference evidence="3" key="1">
    <citation type="journal article" date="2019" name="Int. J. Syst. Evol. Microbiol.">
        <title>The Global Catalogue of Microorganisms (GCM) 10K type strain sequencing project: providing services to taxonomists for standard genome sequencing and annotation.</title>
        <authorList>
            <consortium name="The Broad Institute Genomics Platform"/>
            <consortium name="The Broad Institute Genome Sequencing Center for Infectious Disease"/>
            <person name="Wu L."/>
            <person name="Ma J."/>
        </authorList>
    </citation>
    <scope>NUCLEOTIDE SEQUENCE [LARGE SCALE GENOMIC DNA]</scope>
    <source>
        <strain evidence="3">JCM 30531</strain>
    </source>
</reference>
<dbReference type="InterPro" id="IPR019734">
    <property type="entry name" value="TPR_rpt"/>
</dbReference>
<dbReference type="EMBL" id="BMPU01000002">
    <property type="protein sequence ID" value="GGM51480.1"/>
    <property type="molecule type" value="Genomic_DNA"/>
</dbReference>
<evidence type="ECO:0000313" key="2">
    <source>
        <dbReference type="EMBL" id="GGM51480.1"/>
    </source>
</evidence>
<keyword evidence="3" id="KW-1185">Reference proteome</keyword>
<dbReference type="SMART" id="SM00028">
    <property type="entry name" value="TPR"/>
    <property type="match status" value="3"/>
</dbReference>
<gene>
    <name evidence="2" type="primary">sprE</name>
    <name evidence="2" type="ORF">GCM10007088_07600</name>
</gene>
<evidence type="ECO:0000256" key="1">
    <source>
        <dbReference type="SAM" id="MobiDB-lite"/>
    </source>
</evidence>
<feature type="region of interest" description="Disordered" evidence="1">
    <location>
        <begin position="719"/>
        <end position="740"/>
    </location>
</feature>
<feature type="region of interest" description="Disordered" evidence="1">
    <location>
        <begin position="487"/>
        <end position="510"/>
    </location>
</feature>